<feature type="region of interest" description="Disordered" evidence="1">
    <location>
        <begin position="1"/>
        <end position="59"/>
    </location>
</feature>
<dbReference type="AlphaFoldDB" id="A0A9P0HF88"/>
<dbReference type="Proteomes" id="UP001152798">
    <property type="component" value="Chromosome 5"/>
</dbReference>
<sequence length="94" mass="10267">MTPTRKSAVAQHAFNDTRHKKITSGPEQTEQGESEQGNSSELGSHSAPPNQGRDGFLSNRQLSMGLGYWVYRAHLGTREQGITTDSKNPTPSNI</sequence>
<gene>
    <name evidence="2" type="ORF">NEZAVI_LOCUS10049</name>
</gene>
<name>A0A9P0HF88_NEZVI</name>
<evidence type="ECO:0000313" key="2">
    <source>
        <dbReference type="EMBL" id="CAH1400908.1"/>
    </source>
</evidence>
<evidence type="ECO:0000313" key="3">
    <source>
        <dbReference type="Proteomes" id="UP001152798"/>
    </source>
</evidence>
<organism evidence="2 3">
    <name type="scientific">Nezara viridula</name>
    <name type="common">Southern green stink bug</name>
    <name type="synonym">Cimex viridulus</name>
    <dbReference type="NCBI Taxonomy" id="85310"/>
    <lineage>
        <taxon>Eukaryota</taxon>
        <taxon>Metazoa</taxon>
        <taxon>Ecdysozoa</taxon>
        <taxon>Arthropoda</taxon>
        <taxon>Hexapoda</taxon>
        <taxon>Insecta</taxon>
        <taxon>Pterygota</taxon>
        <taxon>Neoptera</taxon>
        <taxon>Paraneoptera</taxon>
        <taxon>Hemiptera</taxon>
        <taxon>Heteroptera</taxon>
        <taxon>Panheteroptera</taxon>
        <taxon>Pentatomomorpha</taxon>
        <taxon>Pentatomoidea</taxon>
        <taxon>Pentatomidae</taxon>
        <taxon>Pentatominae</taxon>
        <taxon>Nezara</taxon>
    </lineage>
</organism>
<feature type="compositionally biased region" description="Low complexity" evidence="1">
    <location>
        <begin position="24"/>
        <end position="44"/>
    </location>
</feature>
<dbReference type="EMBL" id="OV725081">
    <property type="protein sequence ID" value="CAH1400908.1"/>
    <property type="molecule type" value="Genomic_DNA"/>
</dbReference>
<accession>A0A9P0HF88</accession>
<proteinExistence type="predicted"/>
<reference evidence="2" key="1">
    <citation type="submission" date="2022-01" db="EMBL/GenBank/DDBJ databases">
        <authorList>
            <person name="King R."/>
        </authorList>
    </citation>
    <scope>NUCLEOTIDE SEQUENCE</scope>
</reference>
<keyword evidence="3" id="KW-1185">Reference proteome</keyword>
<evidence type="ECO:0000256" key="1">
    <source>
        <dbReference type="SAM" id="MobiDB-lite"/>
    </source>
</evidence>
<protein>
    <submittedName>
        <fullName evidence="2">Uncharacterized protein</fullName>
    </submittedName>
</protein>